<reference evidence="5 6" key="2">
    <citation type="submission" date="2024-05" db="EMBL/GenBank/DDBJ databases">
        <authorList>
            <person name="Chen Y."/>
            <person name="Shah S."/>
            <person name="Dougan E. K."/>
            <person name="Thang M."/>
            <person name="Chan C."/>
        </authorList>
    </citation>
    <scope>NUCLEOTIDE SEQUENCE [LARGE SCALE GENOMIC DNA]</scope>
</reference>
<sequence length="444" mass="48744">MISEQSLVRVSACHLLLIFSAHCMLVYADLHEVCFGPNGEQPCEDYTYAGSLVEDLPFAAAFQDVLLLKEQFDGFPFPLGPDLCTDDLATWMNHVEDYFRSGTFHAELLIPMQNHIMSHHEEVAEHCPVAWLLTLLLKIESNLENGRQGRSCARVHAIGCLRDARGYWKIYGSLRAQYGSYTEVPPESQPPANSLLLEAEARAHADSARQRLRLTGVTAEKSLQGGDGPAVEALEVLLAQSQAEAVEATAPALPSTAQLSAAESLGGLAVARARQKAMAAIHQTKEEEMEQADNAALRRQLAALQETRQRERQELEASIEALEAQLSEAQRRAEEAEVQVVCLTPQPQQAHQEKQHLPASSSEMAGGTETGDASSEAAFIAHLRQRRLIASGCVQQLSDSLCAAVERLASDLYESECHFLYEIIQNAEDAHACDRPQEFTGEMS</sequence>
<keyword evidence="6" id="KW-1185">Reference proteome</keyword>
<evidence type="ECO:0000256" key="1">
    <source>
        <dbReference type="SAM" id="Coils"/>
    </source>
</evidence>
<gene>
    <name evidence="4" type="ORF">C1SCF055_LOCUS19782</name>
</gene>
<feature type="region of interest" description="Disordered" evidence="2">
    <location>
        <begin position="347"/>
        <end position="373"/>
    </location>
</feature>
<keyword evidence="1" id="KW-0175">Coiled coil</keyword>
<proteinExistence type="predicted"/>
<evidence type="ECO:0000313" key="4">
    <source>
        <dbReference type="EMBL" id="CAI3992993.1"/>
    </source>
</evidence>
<dbReference type="Proteomes" id="UP001152797">
    <property type="component" value="Unassembled WGS sequence"/>
</dbReference>
<organism evidence="4">
    <name type="scientific">Cladocopium goreaui</name>
    <dbReference type="NCBI Taxonomy" id="2562237"/>
    <lineage>
        <taxon>Eukaryota</taxon>
        <taxon>Sar</taxon>
        <taxon>Alveolata</taxon>
        <taxon>Dinophyceae</taxon>
        <taxon>Suessiales</taxon>
        <taxon>Symbiodiniaceae</taxon>
        <taxon>Cladocopium</taxon>
    </lineage>
</organism>
<dbReference type="EMBL" id="CAMXCT020001779">
    <property type="protein sequence ID" value="CAL1146368.1"/>
    <property type="molecule type" value="Genomic_DNA"/>
</dbReference>
<evidence type="ECO:0000313" key="6">
    <source>
        <dbReference type="Proteomes" id="UP001152797"/>
    </source>
</evidence>
<accession>A0A9P1CLL1</accession>
<dbReference type="OrthoDB" id="1262810at2759"/>
<feature type="coiled-coil region" evidence="1">
    <location>
        <begin position="287"/>
        <end position="339"/>
    </location>
</feature>
<protein>
    <submittedName>
        <fullName evidence="5">Retrovirus-related Pol polyprotein from transposon TNT 1-94</fullName>
    </submittedName>
</protein>
<dbReference type="EMBL" id="CAMXCT010001779">
    <property type="protein sequence ID" value="CAI3992993.1"/>
    <property type="molecule type" value="Genomic_DNA"/>
</dbReference>
<dbReference type="EMBL" id="CAMXCT030001779">
    <property type="protein sequence ID" value="CAL4780305.1"/>
    <property type="molecule type" value="Genomic_DNA"/>
</dbReference>
<feature type="chain" id="PRO_5043270562" evidence="3">
    <location>
        <begin position="29"/>
        <end position="444"/>
    </location>
</feature>
<reference evidence="4" key="1">
    <citation type="submission" date="2022-10" db="EMBL/GenBank/DDBJ databases">
        <authorList>
            <person name="Chen Y."/>
            <person name="Dougan E. K."/>
            <person name="Chan C."/>
            <person name="Rhodes N."/>
            <person name="Thang M."/>
        </authorList>
    </citation>
    <scope>NUCLEOTIDE SEQUENCE</scope>
</reference>
<evidence type="ECO:0000256" key="2">
    <source>
        <dbReference type="SAM" id="MobiDB-lite"/>
    </source>
</evidence>
<keyword evidence="3" id="KW-0732">Signal</keyword>
<name>A0A9P1CLL1_9DINO</name>
<comment type="caution">
    <text evidence="4">The sequence shown here is derived from an EMBL/GenBank/DDBJ whole genome shotgun (WGS) entry which is preliminary data.</text>
</comment>
<dbReference type="AlphaFoldDB" id="A0A9P1CLL1"/>
<evidence type="ECO:0000313" key="5">
    <source>
        <dbReference type="EMBL" id="CAL4780305.1"/>
    </source>
</evidence>
<evidence type="ECO:0000256" key="3">
    <source>
        <dbReference type="SAM" id="SignalP"/>
    </source>
</evidence>
<feature type="signal peptide" evidence="3">
    <location>
        <begin position="1"/>
        <end position="28"/>
    </location>
</feature>